<keyword evidence="2 4" id="KW-0863">Zinc-finger</keyword>
<evidence type="ECO:0000256" key="3">
    <source>
        <dbReference type="ARBA" id="ARBA00022833"/>
    </source>
</evidence>
<evidence type="ECO:0000313" key="7">
    <source>
        <dbReference type="Proteomes" id="UP001054902"/>
    </source>
</evidence>
<gene>
    <name evidence="6" type="ORF">CTEN210_18078</name>
</gene>
<dbReference type="InterPro" id="IPR002893">
    <property type="entry name" value="Znf_MYND"/>
</dbReference>
<dbReference type="EMBL" id="BLLK01000074">
    <property type="protein sequence ID" value="GFH61602.1"/>
    <property type="molecule type" value="Genomic_DNA"/>
</dbReference>
<dbReference type="GO" id="GO:0008270">
    <property type="term" value="F:zinc ion binding"/>
    <property type="evidence" value="ECO:0007669"/>
    <property type="project" value="UniProtKB-KW"/>
</dbReference>
<comment type="caution">
    <text evidence="6">The sequence shown here is derived from an EMBL/GenBank/DDBJ whole genome shotgun (WGS) entry which is preliminary data.</text>
</comment>
<keyword evidence="1" id="KW-0479">Metal-binding</keyword>
<accession>A0AAD3DBS2</accession>
<keyword evidence="3" id="KW-0862">Zinc</keyword>
<dbReference type="Proteomes" id="UP001054902">
    <property type="component" value="Unassembled WGS sequence"/>
</dbReference>
<evidence type="ECO:0000259" key="5">
    <source>
        <dbReference type="PROSITE" id="PS50865"/>
    </source>
</evidence>
<organism evidence="6 7">
    <name type="scientific">Chaetoceros tenuissimus</name>
    <dbReference type="NCBI Taxonomy" id="426638"/>
    <lineage>
        <taxon>Eukaryota</taxon>
        <taxon>Sar</taxon>
        <taxon>Stramenopiles</taxon>
        <taxon>Ochrophyta</taxon>
        <taxon>Bacillariophyta</taxon>
        <taxon>Coscinodiscophyceae</taxon>
        <taxon>Chaetocerotophycidae</taxon>
        <taxon>Chaetocerotales</taxon>
        <taxon>Chaetocerotaceae</taxon>
        <taxon>Chaetoceros</taxon>
    </lineage>
</organism>
<evidence type="ECO:0000256" key="2">
    <source>
        <dbReference type="ARBA" id="ARBA00022771"/>
    </source>
</evidence>
<reference evidence="6 7" key="1">
    <citation type="journal article" date="2021" name="Sci. Rep.">
        <title>The genome of the diatom Chaetoceros tenuissimus carries an ancient integrated fragment of an extant virus.</title>
        <authorList>
            <person name="Hongo Y."/>
            <person name="Kimura K."/>
            <person name="Takaki Y."/>
            <person name="Yoshida Y."/>
            <person name="Baba S."/>
            <person name="Kobayashi G."/>
            <person name="Nagasaki K."/>
            <person name="Hano T."/>
            <person name="Tomaru Y."/>
        </authorList>
    </citation>
    <scope>NUCLEOTIDE SEQUENCE [LARGE SCALE GENOMIC DNA]</scope>
    <source>
        <strain evidence="6 7">NIES-3715</strain>
    </source>
</reference>
<sequence length="428" mass="50155">MGKKSKAKKTTKKGRANIKKLRELDHADSEFSLKLDNLPKMSWLRRRLLIEDQIQIQEQFKELDFVQSCYKFYCDRIAALNTRLFFVLLHSQKYSEALNQCRKILQFSSPFVNKPLLAPYIDLFLLRVDKSKHDLHADVIKKLIEIVNQAGTENDVEERFIGSQNAYILNCLFELSRLQMYHAVKYLSETMLRKDDQIERDFPINELSNFYLFSLIAELRYDILDNGASKHELLELAQGNCKLYLLESARLPFVEELFYAYLASAILCYYATFYEKCNSFEVEEHCIDAMTKYLDFKSSQLSNCCSTCHEADKDKLLLCQGCRVVSFCCRNCQRLNYLHHEDTGIRGLGHKYLCPVFKAYHRRNKNTDASKKDHLDRKFRRACKSFLVGTLQSVDEERVNCLILFKTQEPKLKTGDNKSLTRIERIFS</sequence>
<name>A0AAD3DBS2_9STRA</name>
<keyword evidence="7" id="KW-1185">Reference proteome</keyword>
<evidence type="ECO:0000313" key="6">
    <source>
        <dbReference type="EMBL" id="GFH61602.1"/>
    </source>
</evidence>
<evidence type="ECO:0000256" key="4">
    <source>
        <dbReference type="PROSITE-ProRule" id="PRU00134"/>
    </source>
</evidence>
<protein>
    <recommendedName>
        <fullName evidence="5">MYND-type domain-containing protein</fullName>
    </recommendedName>
</protein>
<dbReference type="Pfam" id="PF01753">
    <property type="entry name" value="zf-MYND"/>
    <property type="match status" value="1"/>
</dbReference>
<evidence type="ECO:0000256" key="1">
    <source>
        <dbReference type="ARBA" id="ARBA00022723"/>
    </source>
</evidence>
<proteinExistence type="predicted"/>
<dbReference type="PROSITE" id="PS50865">
    <property type="entry name" value="ZF_MYND_2"/>
    <property type="match status" value="1"/>
</dbReference>
<feature type="domain" description="MYND-type" evidence="5">
    <location>
        <begin position="305"/>
        <end position="354"/>
    </location>
</feature>
<dbReference type="AlphaFoldDB" id="A0AAD3DBS2"/>